<proteinExistence type="inferred from homology"/>
<feature type="binding site" evidence="7">
    <location>
        <position position="283"/>
    </location>
    <ligand>
        <name>glyoxylate</name>
        <dbReference type="ChEBI" id="CHEBI:36655"/>
    </ligand>
</feature>
<dbReference type="Proteomes" id="UP000244224">
    <property type="component" value="Unassembled WGS sequence"/>
</dbReference>
<evidence type="ECO:0000256" key="5">
    <source>
        <dbReference type="ARBA" id="ARBA00024042"/>
    </source>
</evidence>
<feature type="binding site" evidence="7">
    <location>
        <position position="25"/>
    </location>
    <ligand>
        <name>glyoxylate</name>
        <dbReference type="ChEBI" id="CHEBI:36655"/>
    </ligand>
</feature>
<organism evidence="9 10">
    <name type="scientific">Gemmobacter caeni</name>
    <dbReference type="NCBI Taxonomy" id="589035"/>
    <lineage>
        <taxon>Bacteria</taxon>
        <taxon>Pseudomonadati</taxon>
        <taxon>Pseudomonadota</taxon>
        <taxon>Alphaproteobacteria</taxon>
        <taxon>Rhodobacterales</taxon>
        <taxon>Paracoccaceae</taxon>
        <taxon>Gemmobacter</taxon>
    </lineage>
</organism>
<protein>
    <submittedName>
        <fullName evidence="9">L-lactate dehydrogenase (Cytochrome)</fullName>
    </submittedName>
</protein>
<dbReference type="PROSITE" id="PS51349">
    <property type="entry name" value="FMN_HYDROXY_ACID_DH_2"/>
    <property type="match status" value="1"/>
</dbReference>
<comment type="similarity">
    <text evidence="5">Belongs to the FMN-dependent alpha-hydroxy acid dehydrogenase family.</text>
</comment>
<dbReference type="PIRSF" id="PIRSF000138">
    <property type="entry name" value="Al-hdrx_acd_dh"/>
    <property type="match status" value="1"/>
</dbReference>
<evidence type="ECO:0000256" key="7">
    <source>
        <dbReference type="PIRSR" id="PIRSR000138-2"/>
    </source>
</evidence>
<dbReference type="Gene3D" id="3.20.20.70">
    <property type="entry name" value="Aldolase class I"/>
    <property type="match status" value="1"/>
</dbReference>
<dbReference type="OrthoDB" id="9770452at2"/>
<gene>
    <name evidence="9" type="ORF">C8N34_12349</name>
</gene>
<dbReference type="CDD" id="cd02809">
    <property type="entry name" value="alpha_hydroxyacid_oxid_FMN"/>
    <property type="match status" value="1"/>
</dbReference>
<feature type="domain" description="FMN hydroxy acid dehydrogenase" evidence="8">
    <location>
        <begin position="1"/>
        <end position="372"/>
    </location>
</feature>
<sequence>MATFLSFDAARRSARRRLPRGLFDYIDRGVGEEASLRALRARLDAAGIVPQVLQGRTGPDTGCTLFGQRYAAPFIIAPTAMAGLVHRQGEAALARAAGAAGIPFSLSTQSVSGVDDIARAAPETAIWMQIYLWRELSFTEALLVRARNAGVRVLVMTVDTPAGSRKEWNLQSGFNMPFRICARSLTDLALRPNWLAGVMLPQVLRGGIPQMDNYPEGMRPRLIGPPVDPRLSLMPGLNWDHVAWLRDRWSGTLILKGILSPDDARRAAEAGADGIVVSSHGARNFDAAPAPIDVLPQIISAVAGRLTVLADSGVKRGLDVLRYTTRGARSVMLGRLPLWALASGGEAGVHEMLAVLRTEYAEALNYLPPAEA</sequence>
<dbReference type="RefSeq" id="WP_108130621.1">
    <property type="nucleotide sequence ID" value="NZ_QBKP01000023.1"/>
</dbReference>
<dbReference type="GO" id="GO:0010181">
    <property type="term" value="F:FMN binding"/>
    <property type="evidence" value="ECO:0007669"/>
    <property type="project" value="InterPro"/>
</dbReference>
<feature type="binding site" evidence="7">
    <location>
        <position position="280"/>
    </location>
    <ligand>
        <name>glyoxylate</name>
        <dbReference type="ChEBI" id="CHEBI:36655"/>
    </ligand>
</feature>
<dbReference type="InterPro" id="IPR037396">
    <property type="entry name" value="FMN_HAD"/>
</dbReference>
<keyword evidence="2 7" id="KW-0285">Flavoprotein</keyword>
<dbReference type="GO" id="GO:0016491">
    <property type="term" value="F:oxidoreductase activity"/>
    <property type="evidence" value="ECO:0007669"/>
    <property type="project" value="UniProtKB-KW"/>
</dbReference>
<evidence type="ECO:0000256" key="2">
    <source>
        <dbReference type="ARBA" id="ARBA00022630"/>
    </source>
</evidence>
<evidence type="ECO:0000313" key="9">
    <source>
        <dbReference type="EMBL" id="PTX44029.1"/>
    </source>
</evidence>
<dbReference type="AlphaFoldDB" id="A0A2T6AJL5"/>
<dbReference type="PANTHER" id="PTHR10578">
    <property type="entry name" value="S -2-HYDROXY-ACID OXIDASE-RELATED"/>
    <property type="match status" value="1"/>
</dbReference>
<dbReference type="InterPro" id="IPR013785">
    <property type="entry name" value="Aldolase_TIM"/>
</dbReference>
<evidence type="ECO:0000256" key="4">
    <source>
        <dbReference type="ARBA" id="ARBA00023002"/>
    </source>
</evidence>
<reference evidence="9 10" key="1">
    <citation type="submission" date="2018-04" db="EMBL/GenBank/DDBJ databases">
        <title>Genomic Encyclopedia of Archaeal and Bacterial Type Strains, Phase II (KMG-II): from individual species to whole genera.</title>
        <authorList>
            <person name="Goeker M."/>
        </authorList>
    </citation>
    <scope>NUCLEOTIDE SEQUENCE [LARGE SCALE GENOMIC DNA]</scope>
    <source>
        <strain evidence="9 10">DSM 21823</strain>
    </source>
</reference>
<feature type="binding site" evidence="7">
    <location>
        <begin position="334"/>
        <end position="335"/>
    </location>
    <ligand>
        <name>FMN</name>
        <dbReference type="ChEBI" id="CHEBI:58210"/>
    </ligand>
</feature>
<dbReference type="InterPro" id="IPR000262">
    <property type="entry name" value="FMN-dep_DH"/>
</dbReference>
<feature type="binding site" evidence="7">
    <location>
        <position position="157"/>
    </location>
    <ligand>
        <name>FMN</name>
        <dbReference type="ChEBI" id="CHEBI:58210"/>
    </ligand>
</feature>
<evidence type="ECO:0000256" key="1">
    <source>
        <dbReference type="ARBA" id="ARBA00001917"/>
    </source>
</evidence>
<evidence type="ECO:0000313" key="10">
    <source>
        <dbReference type="Proteomes" id="UP000244224"/>
    </source>
</evidence>
<feature type="active site" description="Proton acceptor" evidence="6">
    <location>
        <position position="280"/>
    </location>
</feature>
<evidence type="ECO:0000256" key="6">
    <source>
        <dbReference type="PIRSR" id="PIRSR000138-1"/>
    </source>
</evidence>
<feature type="binding site" evidence="7">
    <location>
        <begin position="78"/>
        <end position="80"/>
    </location>
    <ligand>
        <name>FMN</name>
        <dbReference type="ChEBI" id="CHEBI:58210"/>
    </ligand>
</feature>
<evidence type="ECO:0000259" key="8">
    <source>
        <dbReference type="PROSITE" id="PS51349"/>
    </source>
</evidence>
<dbReference type="Pfam" id="PF01070">
    <property type="entry name" value="FMN_dh"/>
    <property type="match status" value="1"/>
</dbReference>
<feature type="binding site" evidence="7">
    <location>
        <position position="256"/>
    </location>
    <ligand>
        <name>FMN</name>
        <dbReference type="ChEBI" id="CHEBI:58210"/>
    </ligand>
</feature>
<feature type="binding site" evidence="7">
    <location>
        <position position="129"/>
    </location>
    <ligand>
        <name>FMN</name>
        <dbReference type="ChEBI" id="CHEBI:58210"/>
    </ligand>
</feature>
<feature type="binding site" evidence="7">
    <location>
        <position position="278"/>
    </location>
    <ligand>
        <name>FMN</name>
        <dbReference type="ChEBI" id="CHEBI:58210"/>
    </ligand>
</feature>
<keyword evidence="4" id="KW-0560">Oxidoreductase</keyword>
<dbReference type="SUPFAM" id="SSF51395">
    <property type="entry name" value="FMN-linked oxidoreductases"/>
    <property type="match status" value="1"/>
</dbReference>
<dbReference type="EMBL" id="QBKP01000023">
    <property type="protein sequence ID" value="PTX44029.1"/>
    <property type="molecule type" value="Genomic_DNA"/>
</dbReference>
<comment type="caution">
    <text evidence="9">The sequence shown here is derived from an EMBL/GenBank/DDBJ whole genome shotgun (WGS) entry which is preliminary data.</text>
</comment>
<dbReference type="InterPro" id="IPR012133">
    <property type="entry name" value="Alpha-hydoxy_acid_DH_FMN"/>
</dbReference>
<keyword evidence="3 7" id="KW-0288">FMN</keyword>
<accession>A0A2T6AJL5</accession>
<name>A0A2T6AJL5_9RHOB</name>
<keyword evidence="10" id="KW-1185">Reference proteome</keyword>
<feature type="binding site" evidence="7">
    <location>
        <position position="107"/>
    </location>
    <ligand>
        <name>FMN</name>
        <dbReference type="ChEBI" id="CHEBI:58210"/>
    </ligand>
</feature>
<dbReference type="PANTHER" id="PTHR10578:SF107">
    <property type="entry name" value="2-HYDROXYACID OXIDASE 1"/>
    <property type="match status" value="1"/>
</dbReference>
<evidence type="ECO:0000256" key="3">
    <source>
        <dbReference type="ARBA" id="ARBA00022643"/>
    </source>
</evidence>
<feature type="binding site" evidence="7">
    <location>
        <position position="131"/>
    </location>
    <ligand>
        <name>glyoxylate</name>
        <dbReference type="ChEBI" id="CHEBI:36655"/>
    </ligand>
</feature>
<comment type="cofactor">
    <cofactor evidence="1">
        <name>FMN</name>
        <dbReference type="ChEBI" id="CHEBI:58210"/>
    </cofactor>
</comment>